<dbReference type="Proteomes" id="UP000179069">
    <property type="component" value="Unassembled WGS sequence"/>
</dbReference>
<dbReference type="PANTHER" id="PTHR38826:SF5">
    <property type="entry name" value="RIBONUCLEASE VAPC13"/>
    <property type="match status" value="1"/>
</dbReference>
<dbReference type="Pfam" id="PF01850">
    <property type="entry name" value="PIN"/>
    <property type="match status" value="1"/>
</dbReference>
<dbReference type="InterPro" id="IPR002716">
    <property type="entry name" value="PIN_dom"/>
</dbReference>
<name>A0A1G1VM77_9BACT</name>
<dbReference type="InterPro" id="IPR029060">
    <property type="entry name" value="PIN-like_dom_sf"/>
</dbReference>
<evidence type="ECO:0000259" key="1">
    <source>
        <dbReference type="Pfam" id="PF01850"/>
    </source>
</evidence>
<dbReference type="AlphaFoldDB" id="A0A1G1VM77"/>
<evidence type="ECO:0000313" key="3">
    <source>
        <dbReference type="Proteomes" id="UP000179069"/>
    </source>
</evidence>
<dbReference type="InterPro" id="IPR052106">
    <property type="entry name" value="PINc/VapC_TA"/>
</dbReference>
<dbReference type="PANTHER" id="PTHR38826">
    <property type="entry name" value="RIBONUCLEASE VAPC13"/>
    <property type="match status" value="1"/>
</dbReference>
<comment type="caution">
    <text evidence="2">The sequence shown here is derived from an EMBL/GenBank/DDBJ whole genome shotgun (WGS) entry which is preliminary data.</text>
</comment>
<reference evidence="2 3" key="1">
    <citation type="journal article" date="2016" name="Nat. Commun.">
        <title>Thousands of microbial genomes shed light on interconnected biogeochemical processes in an aquifer system.</title>
        <authorList>
            <person name="Anantharaman K."/>
            <person name="Brown C.T."/>
            <person name="Hug L.A."/>
            <person name="Sharon I."/>
            <person name="Castelle C.J."/>
            <person name="Probst A.J."/>
            <person name="Thomas B.C."/>
            <person name="Singh A."/>
            <person name="Wilkins M.J."/>
            <person name="Karaoz U."/>
            <person name="Brodie E.L."/>
            <person name="Williams K.H."/>
            <person name="Hubbard S.S."/>
            <person name="Banfield J.F."/>
        </authorList>
    </citation>
    <scope>NUCLEOTIDE SEQUENCE [LARGE SCALE GENOMIC DNA]</scope>
</reference>
<gene>
    <name evidence="2" type="ORF">A2785_02045</name>
</gene>
<evidence type="ECO:0000313" key="2">
    <source>
        <dbReference type="EMBL" id="OGY16454.1"/>
    </source>
</evidence>
<feature type="domain" description="PIN" evidence="1">
    <location>
        <begin position="6"/>
        <end position="128"/>
    </location>
</feature>
<proteinExistence type="predicted"/>
<protein>
    <recommendedName>
        <fullName evidence="1">PIN domain-containing protein</fullName>
    </recommendedName>
</protein>
<dbReference type="SUPFAM" id="SSF88723">
    <property type="entry name" value="PIN domain-like"/>
    <property type="match status" value="1"/>
</dbReference>
<accession>A0A1G1VM77</accession>
<organism evidence="2 3">
    <name type="scientific">Candidatus Chisholmbacteria bacterium RIFCSPHIGHO2_01_FULL_49_18</name>
    <dbReference type="NCBI Taxonomy" id="1797590"/>
    <lineage>
        <taxon>Bacteria</taxon>
        <taxon>Candidatus Chisholmiibacteriota</taxon>
    </lineage>
</organism>
<dbReference type="Gene3D" id="3.40.50.1010">
    <property type="entry name" value="5'-nuclease"/>
    <property type="match status" value="1"/>
</dbReference>
<sequence>MRAAKIFLETSFFIRFFSRDHEAKYQECRSLLREVGLGKLFPYLSNVVVMEILFILTRFYRFPEKKTLDAIKKILRLRNLTLIEKTDTPTALRMLSRYKVKYGDCLIASQIPKGVTLVSYDKDFGKLGVVRKEPSELLA</sequence>
<dbReference type="EMBL" id="MHCI01000015">
    <property type="protein sequence ID" value="OGY16454.1"/>
    <property type="molecule type" value="Genomic_DNA"/>
</dbReference>